<keyword evidence="3 4" id="KW-0819">tRNA processing</keyword>
<evidence type="ECO:0000313" key="9">
    <source>
        <dbReference type="Proteomes" id="UP000192907"/>
    </source>
</evidence>
<feature type="domain" description="tRNA-guanine(15) transglycosylase-like" evidence="6">
    <location>
        <begin position="16"/>
        <end position="364"/>
    </location>
</feature>
<comment type="cofactor">
    <cofactor evidence="4">
        <name>Zn(2+)</name>
        <dbReference type="ChEBI" id="CHEBI:29105"/>
    </cofactor>
    <text evidence="4">Binds 1 zinc ion per subunit.</text>
</comment>
<comment type="function">
    <text evidence="4">Catalyzes the base-exchange of a guanine (G) residue with the queuine precursor 7-aminomethyl-7-deazaguanine (PreQ1) at position 34 (anticodon wobble position) in tRNAs with GU(N) anticodons (tRNA-Asp, -Asn, -His and -Tyr). Catalysis occurs through a double-displacement mechanism. The nucleophile active site attacks the C1' of nucleotide 34 to detach the guanine base from the RNA, forming a covalent enzyme-RNA intermediate. The proton acceptor active site deprotonates the incoming PreQ1, allowing a nucleophilic attack on the C1' of the ribose to form the product. After dissociation, two additional enzymatic reactions on the tRNA convert PreQ1 to queuine (Q), resulting in the hypermodified nucleoside queuosine (7-(((4,5-cis-dihydroxy-2-cyclopenten-1-yl)amino)methyl)-7-deazaguanosine).</text>
</comment>
<proteinExistence type="inferred from homology"/>
<dbReference type="GO" id="GO:0008479">
    <property type="term" value="F:tRNA-guanosine(34) queuine transglycosylase activity"/>
    <property type="evidence" value="ECO:0007669"/>
    <property type="project" value="UniProtKB-UniRule"/>
</dbReference>
<feature type="region of interest" description="RNA binding" evidence="4">
    <location>
        <begin position="248"/>
        <end position="254"/>
    </location>
</feature>
<dbReference type="GO" id="GO:0005829">
    <property type="term" value="C:cytosol"/>
    <property type="evidence" value="ECO:0007669"/>
    <property type="project" value="TreeGrafter"/>
</dbReference>
<keyword evidence="1 4" id="KW-0328">Glycosyltransferase</keyword>
<dbReference type="GO" id="GO:0016645">
    <property type="term" value="F:oxidoreductase activity, acting on the CH-NH group of donors"/>
    <property type="evidence" value="ECO:0007669"/>
    <property type="project" value="InterPro"/>
</dbReference>
<dbReference type="SUPFAM" id="SSF51713">
    <property type="entry name" value="tRNA-guanine transglycosylase"/>
    <property type="match status" value="1"/>
</dbReference>
<comment type="caution">
    <text evidence="4">Lacks conserved residue(s) required for the propagation of feature annotation.</text>
</comment>
<name>A0A1Y6CK14_9BACT</name>
<dbReference type="InterPro" id="IPR050076">
    <property type="entry name" value="ArchSynthase1/Queuine_TRR"/>
</dbReference>
<feature type="domain" description="MnmC-like methyltransferase" evidence="7">
    <location>
        <begin position="532"/>
        <end position="615"/>
    </location>
</feature>
<comment type="pathway">
    <text evidence="4">tRNA modification; tRNA-queuosine biosynthesis.</text>
</comment>
<feature type="binding site" evidence="4">
    <location>
        <position position="148"/>
    </location>
    <ligand>
        <name>substrate</name>
    </ligand>
</feature>
<evidence type="ECO:0000256" key="2">
    <source>
        <dbReference type="ARBA" id="ARBA00022679"/>
    </source>
</evidence>
<keyword evidence="4" id="KW-0671">Queuosine biosynthesis</keyword>
<dbReference type="EC" id="2.4.2.29" evidence="4"/>
<dbReference type="RefSeq" id="WP_132323838.1">
    <property type="nucleotide sequence ID" value="NZ_FWZT01000024.1"/>
</dbReference>
<feature type="binding site" evidence="4">
    <location>
        <position position="336"/>
    </location>
    <ligand>
        <name>Zn(2+)</name>
        <dbReference type="ChEBI" id="CHEBI:29105"/>
    </ligand>
</feature>
<evidence type="ECO:0000256" key="4">
    <source>
        <dbReference type="HAMAP-Rule" id="MF_00168"/>
    </source>
</evidence>
<accession>A0A1Y6CK14</accession>
<comment type="similarity">
    <text evidence="4">Belongs to the queuine tRNA-ribosyltransferase family.</text>
</comment>
<dbReference type="InterPro" id="IPR004803">
    <property type="entry name" value="TGT"/>
</dbReference>
<dbReference type="InterPro" id="IPR036511">
    <property type="entry name" value="TGT-like_sf"/>
</dbReference>
<dbReference type="Proteomes" id="UP000192907">
    <property type="component" value="Unassembled WGS sequence"/>
</dbReference>
<protein>
    <recommendedName>
        <fullName evidence="4">Queuine tRNA-ribosyltransferase</fullName>
        <ecNumber evidence="4">2.4.2.29</ecNumber>
    </recommendedName>
    <alternativeName>
        <fullName evidence="4">Guanine insertion enzyme</fullName>
    </alternativeName>
    <alternativeName>
        <fullName evidence="4">tRNA-guanine transglycosylase</fullName>
    </alternativeName>
</protein>
<dbReference type="OrthoDB" id="9805417at2"/>
<feature type="region of interest" description="Disordered" evidence="5">
    <location>
        <begin position="370"/>
        <end position="391"/>
    </location>
</feature>
<dbReference type="PANTHER" id="PTHR46499">
    <property type="entry name" value="QUEUINE TRNA-RIBOSYLTRANSFERASE"/>
    <property type="match status" value="1"/>
</dbReference>
<gene>
    <name evidence="4" type="primary">tgt</name>
    <name evidence="8" type="ORF">SAMN06296036_12434</name>
</gene>
<dbReference type="NCBIfam" id="TIGR00430">
    <property type="entry name" value="Q_tRNA_tgt"/>
    <property type="match status" value="1"/>
</dbReference>
<dbReference type="InterPro" id="IPR008471">
    <property type="entry name" value="MnmC-like_methylTransf"/>
</dbReference>
<keyword evidence="4" id="KW-0862">Zinc</keyword>
<dbReference type="AlphaFoldDB" id="A0A1Y6CK14"/>
<reference evidence="9" key="1">
    <citation type="submission" date="2017-04" db="EMBL/GenBank/DDBJ databases">
        <authorList>
            <person name="Varghese N."/>
            <person name="Submissions S."/>
        </authorList>
    </citation>
    <scope>NUCLEOTIDE SEQUENCE [LARGE SCALE GENOMIC DNA]</scope>
    <source>
        <strain evidence="9">RKEM611</strain>
    </source>
</reference>
<dbReference type="UniPathway" id="UPA00392"/>
<feature type="active site" description="Proton acceptor" evidence="4">
    <location>
        <position position="94"/>
    </location>
</feature>
<evidence type="ECO:0000313" key="8">
    <source>
        <dbReference type="EMBL" id="SMF68524.1"/>
    </source>
</evidence>
<feature type="binding site" evidence="4">
    <location>
        <begin position="94"/>
        <end position="98"/>
    </location>
    <ligand>
        <name>substrate</name>
    </ligand>
</feature>
<dbReference type="SUPFAM" id="SSF53335">
    <property type="entry name" value="S-adenosyl-L-methionine-dependent methyltransferases"/>
    <property type="match status" value="1"/>
</dbReference>
<feature type="binding site" evidence="4">
    <location>
        <position position="217"/>
    </location>
    <ligand>
        <name>substrate</name>
    </ligand>
</feature>
<evidence type="ECO:0000256" key="1">
    <source>
        <dbReference type="ARBA" id="ARBA00022676"/>
    </source>
</evidence>
<feature type="binding site" evidence="4">
    <location>
        <position position="307"/>
    </location>
    <ligand>
        <name>Zn(2+)</name>
        <dbReference type="ChEBI" id="CHEBI:29105"/>
    </ligand>
</feature>
<evidence type="ECO:0000256" key="5">
    <source>
        <dbReference type="SAM" id="MobiDB-lite"/>
    </source>
</evidence>
<dbReference type="NCBIfam" id="TIGR00449">
    <property type="entry name" value="tgt_general"/>
    <property type="match status" value="1"/>
</dbReference>
<evidence type="ECO:0000256" key="3">
    <source>
        <dbReference type="ARBA" id="ARBA00022694"/>
    </source>
</evidence>
<dbReference type="InterPro" id="IPR029063">
    <property type="entry name" value="SAM-dependent_MTases_sf"/>
</dbReference>
<evidence type="ECO:0000259" key="6">
    <source>
        <dbReference type="Pfam" id="PF01702"/>
    </source>
</evidence>
<dbReference type="EMBL" id="FWZT01000024">
    <property type="protein sequence ID" value="SMF68524.1"/>
    <property type="molecule type" value="Genomic_DNA"/>
</dbReference>
<evidence type="ECO:0000259" key="7">
    <source>
        <dbReference type="Pfam" id="PF05430"/>
    </source>
</evidence>
<keyword evidence="9" id="KW-1185">Reference proteome</keyword>
<dbReference type="InterPro" id="IPR002616">
    <property type="entry name" value="tRNA_ribo_trans-like"/>
</dbReference>
<dbReference type="Pfam" id="PF01702">
    <property type="entry name" value="TGT"/>
    <property type="match status" value="1"/>
</dbReference>
<dbReference type="Gene3D" id="3.40.50.150">
    <property type="entry name" value="Vaccinia Virus protein VP39"/>
    <property type="match status" value="1"/>
</dbReference>
<comment type="subunit">
    <text evidence="4">Homodimer. Within each dimer, one monomer is responsible for RNA recognition and catalysis, while the other monomer binds to the replacement base PreQ1.</text>
</comment>
<dbReference type="HAMAP" id="MF_00168">
    <property type="entry name" value="Q_tRNA_Tgt"/>
    <property type="match status" value="1"/>
</dbReference>
<comment type="catalytic activity">
    <reaction evidence="4">
        <text>7-aminomethyl-7-carbaguanine + guanosine(34) in tRNA = 7-aminomethyl-7-carbaguanosine(34) in tRNA + guanine</text>
        <dbReference type="Rhea" id="RHEA:24104"/>
        <dbReference type="Rhea" id="RHEA-COMP:10341"/>
        <dbReference type="Rhea" id="RHEA-COMP:10342"/>
        <dbReference type="ChEBI" id="CHEBI:16235"/>
        <dbReference type="ChEBI" id="CHEBI:58703"/>
        <dbReference type="ChEBI" id="CHEBI:74269"/>
        <dbReference type="ChEBI" id="CHEBI:82833"/>
        <dbReference type="EC" id="2.4.2.29"/>
    </reaction>
</comment>
<dbReference type="Pfam" id="PF05430">
    <property type="entry name" value="Methyltransf_30"/>
    <property type="match status" value="1"/>
</dbReference>
<dbReference type="STRING" id="1513793.SAMN06296036_12434"/>
<feature type="binding site" evidence="4">
    <location>
        <position position="305"/>
    </location>
    <ligand>
        <name>Zn(2+)</name>
        <dbReference type="ChEBI" id="CHEBI:29105"/>
    </ligand>
</feature>
<feature type="binding site" evidence="4">
    <location>
        <position position="190"/>
    </location>
    <ligand>
        <name>substrate</name>
    </ligand>
</feature>
<dbReference type="PANTHER" id="PTHR46499:SF1">
    <property type="entry name" value="QUEUINE TRNA-RIBOSYLTRANSFERASE"/>
    <property type="match status" value="1"/>
</dbReference>
<organism evidence="8 9">
    <name type="scientific">Pseudobacteriovorax antillogorgiicola</name>
    <dbReference type="NCBI Taxonomy" id="1513793"/>
    <lineage>
        <taxon>Bacteria</taxon>
        <taxon>Pseudomonadati</taxon>
        <taxon>Bdellovibrionota</taxon>
        <taxon>Oligoflexia</taxon>
        <taxon>Oligoflexales</taxon>
        <taxon>Pseudobacteriovoracaceae</taxon>
        <taxon>Pseudobacteriovorax</taxon>
    </lineage>
</organism>
<dbReference type="Gene3D" id="3.20.20.105">
    <property type="entry name" value="Queuine tRNA-ribosyltransferase-like"/>
    <property type="match status" value="1"/>
</dbReference>
<dbReference type="GO" id="GO:0008616">
    <property type="term" value="P:tRNA queuosine(34) biosynthetic process"/>
    <property type="evidence" value="ECO:0007669"/>
    <property type="project" value="UniProtKB-UniRule"/>
</dbReference>
<feature type="active site" description="Nucleophile" evidence="4">
    <location>
        <position position="267"/>
    </location>
</feature>
<keyword evidence="4" id="KW-0479">Metal-binding</keyword>
<feature type="binding site" evidence="4">
    <location>
        <position position="310"/>
    </location>
    <ligand>
        <name>Zn(2+)</name>
        <dbReference type="ChEBI" id="CHEBI:29105"/>
    </ligand>
</feature>
<keyword evidence="2 4" id="KW-0808">Transferase</keyword>
<dbReference type="GO" id="GO:0046872">
    <property type="term" value="F:metal ion binding"/>
    <property type="evidence" value="ECO:0007669"/>
    <property type="project" value="UniProtKB-KW"/>
</dbReference>
<sequence>MTRLSFHLDGEAPGSQARATSFKTLHTQVETPLFMPVGTQATVKGLRVEDLEKTGANILLANTYHLLLRPGPEVFEKLGGIHRMMNWSGSVLTDSGGFQIFSLPNARTMTEEGARFKSYVDGRSILLTPEKSITTQKSIGSDIMMVLDQCVPSTSEHKFAKDAMELTHRWAKRSLAARGNSPQSMFGIIQGACFEDLRKQSADFICDLPFDGFAIGGLAVGESKQEREDFTELTTQWMPKDRPRYLMGVGTPIDLLEAVHRGVDMFDCIIPTAYAQQSFAFTTKGQLRLERQVYKFQDEALDPACDCYTCKNYSRAYIHHLFKARENLGAQLLSIHNLRFYDRLTKAMRAKILDGSFLSFYQEQRELLVRRDQEHPSQPPKPKRRTKTPPQELGTFVIHHSKYGFSSIKEKVSGEIMHSVNHPDEEAKALYVDQVDWQEKLQGDFQEPLRVWDVGLGAAHNAMALIQFYEKQNDGNLRPIEIYSFESDLDALRLALRNHHLFTHLRHGAPHHLLKTKSWQRDPIKWFLREGDFLDQINESPVPDIIFYDPFSSATNHELWTLDCFNKVKNALGEKYCEMITYSASTSVRAGLLGAGFFVGKGVATGPKSDTTIAYNGLVETTKANLLDRKWLERWSRSHKPFPLGICSAMKQDFLDTIPKHPQFLSHLNERQQ</sequence>